<organism evidence="1 2">
    <name type="scientific">Promicromonospora alba</name>
    <dbReference type="NCBI Taxonomy" id="1616110"/>
    <lineage>
        <taxon>Bacteria</taxon>
        <taxon>Bacillati</taxon>
        <taxon>Actinomycetota</taxon>
        <taxon>Actinomycetes</taxon>
        <taxon>Micrococcales</taxon>
        <taxon>Promicromonosporaceae</taxon>
        <taxon>Promicromonospora</taxon>
    </lineage>
</organism>
<comment type="caution">
    <text evidence="1">The sequence shown here is derived from an EMBL/GenBank/DDBJ whole genome shotgun (WGS) entry which is preliminary data.</text>
</comment>
<dbReference type="RefSeq" id="WP_377140646.1">
    <property type="nucleotide sequence ID" value="NZ_JBHSFI010000008.1"/>
</dbReference>
<proteinExistence type="predicted"/>
<dbReference type="Gene3D" id="3.40.50.300">
    <property type="entry name" value="P-loop containing nucleotide triphosphate hydrolases"/>
    <property type="match status" value="1"/>
</dbReference>
<protein>
    <submittedName>
        <fullName evidence="1">AAA family ATPase</fullName>
    </submittedName>
</protein>
<reference evidence="2" key="1">
    <citation type="journal article" date="2019" name="Int. J. Syst. Evol. Microbiol.">
        <title>The Global Catalogue of Microorganisms (GCM) 10K type strain sequencing project: providing services to taxonomists for standard genome sequencing and annotation.</title>
        <authorList>
            <consortium name="The Broad Institute Genomics Platform"/>
            <consortium name="The Broad Institute Genome Sequencing Center for Infectious Disease"/>
            <person name="Wu L."/>
            <person name="Ma J."/>
        </authorList>
    </citation>
    <scope>NUCLEOTIDE SEQUENCE [LARGE SCALE GENOMIC DNA]</scope>
    <source>
        <strain evidence="2">CCUG 42722</strain>
    </source>
</reference>
<name>A0ABV9HMI0_9MICO</name>
<dbReference type="EMBL" id="JBHSFI010000008">
    <property type="protein sequence ID" value="MFC4631421.1"/>
    <property type="molecule type" value="Genomic_DNA"/>
</dbReference>
<dbReference type="Pfam" id="PF13671">
    <property type="entry name" value="AAA_33"/>
    <property type="match status" value="1"/>
</dbReference>
<dbReference type="Proteomes" id="UP001596011">
    <property type="component" value="Unassembled WGS sequence"/>
</dbReference>
<keyword evidence="2" id="KW-1185">Reference proteome</keyword>
<dbReference type="InterPro" id="IPR027417">
    <property type="entry name" value="P-loop_NTPase"/>
</dbReference>
<accession>A0ABV9HMI0</accession>
<sequence>MISGPIASGKSTVAGELVRLLRLEGFSVALADLDTIAEMALPTLPSWDWAHGVHAQLVGAWLRTGVDIVVDEGTSSPAEVQQVLDQVPEGTDVFHVVLTADLDASLARARADSGRGISQDPAFLRGDHEAYSQHLPQLPTSLRLHVEGEEPAALARGVLARLLP</sequence>
<evidence type="ECO:0000313" key="2">
    <source>
        <dbReference type="Proteomes" id="UP001596011"/>
    </source>
</evidence>
<gene>
    <name evidence="1" type="ORF">ACFO6V_24470</name>
</gene>
<dbReference type="SUPFAM" id="SSF52540">
    <property type="entry name" value="P-loop containing nucleoside triphosphate hydrolases"/>
    <property type="match status" value="1"/>
</dbReference>
<evidence type="ECO:0000313" key="1">
    <source>
        <dbReference type="EMBL" id="MFC4631421.1"/>
    </source>
</evidence>